<keyword evidence="1" id="KW-0732">Signal</keyword>
<dbReference type="PROSITE" id="PS51257">
    <property type="entry name" value="PROKAR_LIPOPROTEIN"/>
    <property type="match status" value="1"/>
</dbReference>
<feature type="signal peptide" evidence="1">
    <location>
        <begin position="1"/>
        <end position="18"/>
    </location>
</feature>
<protein>
    <submittedName>
        <fullName evidence="3">Outer membrane lipoprotein blc</fullName>
    </submittedName>
</protein>
<dbReference type="InterPro" id="IPR000566">
    <property type="entry name" value="Lipocln_cytosolic_FA-bd_dom"/>
</dbReference>
<evidence type="ECO:0000313" key="4">
    <source>
        <dbReference type="Proteomes" id="UP000254765"/>
    </source>
</evidence>
<evidence type="ECO:0000313" key="3">
    <source>
        <dbReference type="EMBL" id="SUI40351.1"/>
    </source>
</evidence>
<dbReference type="InterPro" id="IPR002446">
    <property type="entry name" value="Lipocalin_bac"/>
</dbReference>
<reference evidence="3 4" key="1">
    <citation type="submission" date="2018-06" db="EMBL/GenBank/DDBJ databases">
        <authorList>
            <consortium name="Pathogen Informatics"/>
            <person name="Doyle S."/>
        </authorList>
    </citation>
    <scope>NUCLEOTIDE SEQUENCE [LARGE SCALE GENOMIC DNA]</scope>
    <source>
        <strain evidence="3 4">NCTC10211</strain>
    </source>
</reference>
<keyword evidence="3" id="KW-0449">Lipoprotein</keyword>
<dbReference type="AlphaFoldDB" id="A0A379Y3G8"/>
<dbReference type="Proteomes" id="UP000254765">
    <property type="component" value="Unassembled WGS sequence"/>
</dbReference>
<organism evidence="3 4">
    <name type="scientific">Serratia marcescens</name>
    <dbReference type="NCBI Taxonomy" id="615"/>
    <lineage>
        <taxon>Bacteria</taxon>
        <taxon>Pseudomonadati</taxon>
        <taxon>Pseudomonadota</taxon>
        <taxon>Gammaproteobacteria</taxon>
        <taxon>Enterobacterales</taxon>
        <taxon>Yersiniaceae</taxon>
        <taxon>Serratia</taxon>
    </lineage>
</organism>
<dbReference type="EMBL" id="UGYK01000002">
    <property type="protein sequence ID" value="SUI40351.1"/>
    <property type="molecule type" value="Genomic_DNA"/>
</dbReference>
<dbReference type="Gene3D" id="2.40.128.20">
    <property type="match status" value="1"/>
</dbReference>
<dbReference type="SUPFAM" id="SSF50814">
    <property type="entry name" value="Lipocalins"/>
    <property type="match status" value="1"/>
</dbReference>
<dbReference type="InterPro" id="IPR012674">
    <property type="entry name" value="Calycin"/>
</dbReference>
<evidence type="ECO:0000256" key="1">
    <source>
        <dbReference type="SAM" id="SignalP"/>
    </source>
</evidence>
<name>A0A379Y3G8_SERMA</name>
<feature type="domain" description="Lipocalin/cytosolic fatty-acid binding" evidence="2">
    <location>
        <begin position="34"/>
        <end position="57"/>
    </location>
</feature>
<dbReference type="PRINTS" id="PR01171">
    <property type="entry name" value="BCTLIPOCALIN"/>
</dbReference>
<dbReference type="PROSITE" id="PS00213">
    <property type="entry name" value="LIPOCALIN"/>
    <property type="match status" value="1"/>
</dbReference>
<sequence length="58" mass="6702">MRLWSKLSVMLSALLSVACSVSPPKDIKVVTPFDSQRYLGTWYEIARLDHRFERGCSR</sequence>
<accession>A0A379Y3G8</accession>
<proteinExistence type="predicted"/>
<evidence type="ECO:0000259" key="2">
    <source>
        <dbReference type="Pfam" id="PF08212"/>
    </source>
</evidence>
<dbReference type="Pfam" id="PF08212">
    <property type="entry name" value="Lipocalin_2"/>
    <property type="match status" value="1"/>
</dbReference>
<dbReference type="InterPro" id="IPR022272">
    <property type="entry name" value="Lipocalin_CS"/>
</dbReference>
<feature type="chain" id="PRO_5016707380" evidence="1">
    <location>
        <begin position="19"/>
        <end position="58"/>
    </location>
</feature>
<gene>
    <name evidence="3" type="primary">blc_1</name>
    <name evidence="3" type="ORF">NCTC10211_00695</name>
</gene>